<dbReference type="GO" id="GO:0070403">
    <property type="term" value="F:NAD+ binding"/>
    <property type="evidence" value="ECO:0007669"/>
    <property type="project" value="InterPro"/>
</dbReference>
<dbReference type="PANTHER" id="PTHR11085:SF4">
    <property type="entry name" value="NAD-DEPENDENT PROTEIN DEACYLASE"/>
    <property type="match status" value="1"/>
</dbReference>
<dbReference type="EMBL" id="RBLC01000001">
    <property type="protein sequence ID" value="RKS25043.1"/>
    <property type="molecule type" value="Genomic_DNA"/>
</dbReference>
<organism evidence="6 7">
    <name type="scientific">Flavobacterium endophyticum</name>
    <dbReference type="NCBI Taxonomy" id="1540163"/>
    <lineage>
        <taxon>Bacteria</taxon>
        <taxon>Pseudomonadati</taxon>
        <taxon>Bacteroidota</taxon>
        <taxon>Flavobacteriia</taxon>
        <taxon>Flavobacteriales</taxon>
        <taxon>Flavobacteriaceae</taxon>
        <taxon>Flavobacterium</taxon>
    </lineage>
</organism>
<keyword evidence="2" id="KW-0808">Transferase</keyword>
<dbReference type="Gene3D" id="3.30.1600.10">
    <property type="entry name" value="SIR2/SIRT2 'Small Domain"/>
    <property type="match status" value="1"/>
</dbReference>
<dbReference type="InterPro" id="IPR026590">
    <property type="entry name" value="Ssirtuin_cat_dom"/>
</dbReference>
<comment type="caution">
    <text evidence="6">The sequence shown here is derived from an EMBL/GenBank/DDBJ whole genome shotgun (WGS) entry which is preliminary data.</text>
</comment>
<evidence type="ECO:0000256" key="4">
    <source>
        <dbReference type="PROSITE-ProRule" id="PRU00236"/>
    </source>
</evidence>
<feature type="domain" description="Deacetylase sirtuin-type" evidence="5">
    <location>
        <begin position="1"/>
        <end position="279"/>
    </location>
</feature>
<dbReference type="Pfam" id="PF02146">
    <property type="entry name" value="SIR2"/>
    <property type="match status" value="1"/>
</dbReference>
<dbReference type="AlphaFoldDB" id="A0A495MJL3"/>
<proteinExistence type="predicted"/>
<dbReference type="Gene3D" id="3.40.50.1220">
    <property type="entry name" value="TPP-binding domain"/>
    <property type="match status" value="1"/>
</dbReference>
<dbReference type="Proteomes" id="UP000277579">
    <property type="component" value="Unassembled WGS sequence"/>
</dbReference>
<protein>
    <recommendedName>
        <fullName evidence="1">protein acetyllysine N-acetyltransferase</fullName>
        <ecNumber evidence="1">2.3.1.286</ecNumber>
    </recommendedName>
</protein>
<dbReference type="PROSITE" id="PS50305">
    <property type="entry name" value="SIRTUIN"/>
    <property type="match status" value="1"/>
</dbReference>
<dbReference type="InterPro" id="IPR003000">
    <property type="entry name" value="Sirtuin"/>
</dbReference>
<dbReference type="PANTHER" id="PTHR11085">
    <property type="entry name" value="NAD-DEPENDENT PROTEIN DEACYLASE SIRTUIN-5, MITOCHONDRIAL-RELATED"/>
    <property type="match status" value="1"/>
</dbReference>
<reference evidence="6 7" key="1">
    <citation type="submission" date="2018-10" db="EMBL/GenBank/DDBJ databases">
        <title>Genomic Encyclopedia of Archaeal and Bacterial Type Strains, Phase II (KMG-II): from individual species to whole genera.</title>
        <authorList>
            <person name="Goeker M."/>
        </authorList>
    </citation>
    <scope>NUCLEOTIDE SEQUENCE [LARGE SCALE GENOMIC DNA]</scope>
    <source>
        <strain evidence="6 7">DSM 29537</strain>
    </source>
</reference>
<keyword evidence="7" id="KW-1185">Reference proteome</keyword>
<dbReference type="EC" id="2.3.1.286" evidence="1"/>
<name>A0A495MJL3_9FLAO</name>
<keyword evidence="3" id="KW-0520">NAD</keyword>
<sequence length="279" mass="31993">MNKKELEDILKEVLSKEKKNLFTFLTGAGISAASGIPTFRGKDGYWVSGSKNYKAQDIGTYKMFQVASMEVWKWFLYRKSITEAAQPNTGHHKLKEIEDLLQDRFVLISQNVDSLHKKAGSSAERTYLIHGDFDFVRCGDECSRELYPFPEGIDLKNRDKDIITEAEWKLVRCPKCGEDLRPNVLWFDEYYNEHYFKSESALRAAKNTGVLFIIGTSGATNLPMELARTVLQYGGYVFDVNIEDNQFTELLKGKKRAVTIREDSSVFLEEVETILKRIV</sequence>
<evidence type="ECO:0000313" key="7">
    <source>
        <dbReference type="Proteomes" id="UP000277579"/>
    </source>
</evidence>
<dbReference type="InterPro" id="IPR050134">
    <property type="entry name" value="NAD-dep_sirtuin_deacylases"/>
</dbReference>
<dbReference type="GO" id="GO:0017136">
    <property type="term" value="F:histone deacetylase activity, NAD-dependent"/>
    <property type="evidence" value="ECO:0007669"/>
    <property type="project" value="TreeGrafter"/>
</dbReference>
<evidence type="ECO:0000313" key="6">
    <source>
        <dbReference type="EMBL" id="RKS25043.1"/>
    </source>
</evidence>
<accession>A0A495MJL3</accession>
<dbReference type="RefSeq" id="WP_121374484.1">
    <property type="nucleotide sequence ID" value="NZ_RBLC01000001.1"/>
</dbReference>
<dbReference type="InterPro" id="IPR026591">
    <property type="entry name" value="Sirtuin_cat_small_dom_sf"/>
</dbReference>
<gene>
    <name evidence="6" type="ORF">CLV94_0073</name>
</gene>
<evidence type="ECO:0000256" key="2">
    <source>
        <dbReference type="ARBA" id="ARBA00022679"/>
    </source>
</evidence>
<dbReference type="OrthoDB" id="9800582at2"/>
<evidence type="ECO:0000256" key="1">
    <source>
        <dbReference type="ARBA" id="ARBA00012928"/>
    </source>
</evidence>
<evidence type="ECO:0000256" key="3">
    <source>
        <dbReference type="ARBA" id="ARBA00023027"/>
    </source>
</evidence>
<dbReference type="InterPro" id="IPR029035">
    <property type="entry name" value="DHS-like_NAD/FAD-binding_dom"/>
</dbReference>
<evidence type="ECO:0000259" key="5">
    <source>
        <dbReference type="PROSITE" id="PS50305"/>
    </source>
</evidence>
<comment type="caution">
    <text evidence="4">Lacks conserved residue(s) required for the propagation of feature annotation.</text>
</comment>
<dbReference type="SUPFAM" id="SSF52467">
    <property type="entry name" value="DHS-like NAD/FAD-binding domain"/>
    <property type="match status" value="1"/>
</dbReference>